<accession>A0A2W6AKT2</accession>
<dbReference type="AlphaFoldDB" id="A0A2W6AKT2"/>
<organism evidence="2 3">
    <name type="scientific">Candidatus Aeolococcus gillhamiae</name>
    <dbReference type="NCBI Taxonomy" id="3127015"/>
    <lineage>
        <taxon>Bacteria</taxon>
        <taxon>Bacillati</taxon>
        <taxon>Candidatus Dormiibacterota</taxon>
        <taxon>Candidatus Dormibacteria</taxon>
        <taxon>Candidatus Aeolococcales</taxon>
        <taxon>Candidatus Aeolococcaceae</taxon>
        <taxon>Candidatus Aeolococcus</taxon>
    </lineage>
</organism>
<sequence length="206" mass="22848">MRGDVFAGTATAATMTDAAPTEGLQALVAHDPSFDEEALLEQVQRGFFVVQEAWTERKPDLSRRVMADGLWQQHRVQIEGYLNSHKRNVLEDLAVGDLRIVAAHSDTTYDTIVVRVWASCADYDVDDESGKVIRGNRRVGEWQEDWTFQRSSKATTKAAGGTLSSKCPNCGAPLDLDLEGVCKYCKAPVMSGDYDWVLARISQVDY</sequence>
<name>A0A2W6AKT2_9BACT</name>
<comment type="caution">
    <text evidence="2">The sequence shown here is derived from an EMBL/GenBank/DDBJ whole genome shotgun (WGS) entry which is preliminary data.</text>
</comment>
<feature type="domain" description="Tim44-like" evidence="1">
    <location>
        <begin position="21"/>
        <end position="203"/>
    </location>
</feature>
<dbReference type="InterPro" id="IPR007379">
    <property type="entry name" value="Tim44-like_dom"/>
</dbReference>
<gene>
    <name evidence="2" type="ORF">DLM65_13235</name>
</gene>
<protein>
    <recommendedName>
        <fullName evidence="1">Tim44-like domain-containing protein</fullName>
    </recommendedName>
</protein>
<dbReference type="EMBL" id="QHBU01000262">
    <property type="protein sequence ID" value="PZR78331.1"/>
    <property type="molecule type" value="Genomic_DNA"/>
</dbReference>
<evidence type="ECO:0000313" key="3">
    <source>
        <dbReference type="Proteomes" id="UP000248724"/>
    </source>
</evidence>
<dbReference type="SMART" id="SM00978">
    <property type="entry name" value="Tim44"/>
    <property type="match status" value="1"/>
</dbReference>
<evidence type="ECO:0000313" key="2">
    <source>
        <dbReference type="EMBL" id="PZR78331.1"/>
    </source>
</evidence>
<dbReference type="InterPro" id="IPR032710">
    <property type="entry name" value="NTF2-like_dom_sf"/>
</dbReference>
<reference evidence="2 3" key="1">
    <citation type="journal article" date="2017" name="Nature">
        <title>Atmospheric trace gases support primary production in Antarctic desert surface soil.</title>
        <authorList>
            <person name="Ji M."/>
            <person name="Greening C."/>
            <person name="Vanwonterghem I."/>
            <person name="Carere C.R."/>
            <person name="Bay S.K."/>
            <person name="Steen J.A."/>
            <person name="Montgomery K."/>
            <person name="Lines T."/>
            <person name="Beardall J."/>
            <person name="van Dorst J."/>
            <person name="Snape I."/>
            <person name="Stott M.B."/>
            <person name="Hugenholtz P."/>
            <person name="Ferrari B.C."/>
        </authorList>
    </citation>
    <scope>NUCLEOTIDE SEQUENCE [LARGE SCALE GENOMIC DNA]</scope>
    <source>
        <strain evidence="2">RRmetagenome_bin12</strain>
    </source>
</reference>
<dbReference type="SUPFAM" id="SSF54427">
    <property type="entry name" value="NTF2-like"/>
    <property type="match status" value="1"/>
</dbReference>
<evidence type="ECO:0000259" key="1">
    <source>
        <dbReference type="SMART" id="SM00978"/>
    </source>
</evidence>
<dbReference type="Pfam" id="PF04280">
    <property type="entry name" value="Tim44"/>
    <property type="match status" value="1"/>
</dbReference>
<dbReference type="Proteomes" id="UP000248724">
    <property type="component" value="Unassembled WGS sequence"/>
</dbReference>
<proteinExistence type="predicted"/>
<dbReference type="Gene3D" id="3.10.450.240">
    <property type="match status" value="1"/>
</dbReference>